<dbReference type="PANTHER" id="PTHR45694:SF18">
    <property type="entry name" value="GLUTAREDOXIN-1-RELATED"/>
    <property type="match status" value="1"/>
</dbReference>
<accession>A0A9W7ALD7</accession>
<gene>
    <name evidence="3" type="ORF">TrST_g2252</name>
</gene>
<feature type="transmembrane region" description="Helical" evidence="1">
    <location>
        <begin position="254"/>
        <end position="280"/>
    </location>
</feature>
<evidence type="ECO:0000313" key="3">
    <source>
        <dbReference type="EMBL" id="GMH74412.1"/>
    </source>
</evidence>
<name>A0A9W7ALD7_9STRA</name>
<feature type="domain" description="Glutaredoxin" evidence="2">
    <location>
        <begin position="76"/>
        <end position="149"/>
    </location>
</feature>
<dbReference type="EMBL" id="BRXY01000179">
    <property type="protein sequence ID" value="GMH74412.1"/>
    <property type="molecule type" value="Genomic_DNA"/>
</dbReference>
<dbReference type="OrthoDB" id="418495at2759"/>
<dbReference type="PANTHER" id="PTHR45694">
    <property type="entry name" value="GLUTAREDOXIN 2"/>
    <property type="match status" value="1"/>
</dbReference>
<dbReference type="GO" id="GO:0034599">
    <property type="term" value="P:cellular response to oxidative stress"/>
    <property type="evidence" value="ECO:0007669"/>
    <property type="project" value="TreeGrafter"/>
</dbReference>
<keyword evidence="4" id="KW-1185">Reference proteome</keyword>
<feature type="transmembrane region" description="Helical" evidence="1">
    <location>
        <begin position="223"/>
        <end position="242"/>
    </location>
</feature>
<dbReference type="GO" id="GO:0015038">
    <property type="term" value="F:glutathione disulfide oxidoreductase activity"/>
    <property type="evidence" value="ECO:0007669"/>
    <property type="project" value="TreeGrafter"/>
</dbReference>
<protein>
    <recommendedName>
        <fullName evidence="2">Glutaredoxin domain-containing protein</fullName>
    </recommendedName>
</protein>
<dbReference type="SUPFAM" id="SSF52833">
    <property type="entry name" value="Thioredoxin-like"/>
    <property type="match status" value="1"/>
</dbReference>
<keyword evidence="1" id="KW-0472">Membrane</keyword>
<proteinExistence type="predicted"/>
<dbReference type="PROSITE" id="PS51354">
    <property type="entry name" value="GLUTAREDOXIN_2"/>
    <property type="match status" value="1"/>
</dbReference>
<sequence>MGSTPVMTEKLSLVTDGDGTSKPSLVNMMKDDATSYLLEYWQFLSALFPCLKNSNSNQALSEESALIDSKISNFDVVLVGKGGCGYCKRAKETLAVQQASTPFTLDVYLIANTKTISPAGEKVARQNIKSRLKIFDLTFPQIIVSGQYIGGADDLALLVESGKFDELVLSSKPETAPDSPIPYEGSLLSRSSKPSLFKVPKVRGAWYPDWPFYSFQWAMYSNLVRYISILHLIIMGLTLSLIDSAPNLANALIFIYFVDLCILILLGPVPSLCGTISTYFGWKLRGNATSTIPYKVVFSAYVVGLLNVMLYRCFNVEAGDFTDDKSVSYIKTRYAGFIVNSGFLAYFRL</sequence>
<evidence type="ECO:0000259" key="2">
    <source>
        <dbReference type="Pfam" id="PF00462"/>
    </source>
</evidence>
<evidence type="ECO:0000313" key="4">
    <source>
        <dbReference type="Proteomes" id="UP001165085"/>
    </source>
</evidence>
<dbReference type="InterPro" id="IPR002109">
    <property type="entry name" value="Glutaredoxin"/>
</dbReference>
<organism evidence="3 4">
    <name type="scientific">Triparma strigata</name>
    <dbReference type="NCBI Taxonomy" id="1606541"/>
    <lineage>
        <taxon>Eukaryota</taxon>
        <taxon>Sar</taxon>
        <taxon>Stramenopiles</taxon>
        <taxon>Ochrophyta</taxon>
        <taxon>Bolidophyceae</taxon>
        <taxon>Parmales</taxon>
        <taxon>Triparmaceae</taxon>
        <taxon>Triparma</taxon>
    </lineage>
</organism>
<dbReference type="AlphaFoldDB" id="A0A9W7ALD7"/>
<dbReference type="Pfam" id="PF00462">
    <property type="entry name" value="Glutaredoxin"/>
    <property type="match status" value="1"/>
</dbReference>
<feature type="transmembrane region" description="Helical" evidence="1">
    <location>
        <begin position="292"/>
        <end position="310"/>
    </location>
</feature>
<dbReference type="Gene3D" id="3.40.30.10">
    <property type="entry name" value="Glutaredoxin"/>
    <property type="match status" value="1"/>
</dbReference>
<keyword evidence="1" id="KW-0812">Transmembrane</keyword>
<dbReference type="InterPro" id="IPR036249">
    <property type="entry name" value="Thioredoxin-like_sf"/>
</dbReference>
<keyword evidence="1" id="KW-1133">Transmembrane helix</keyword>
<comment type="caution">
    <text evidence="3">The sequence shown here is derived from an EMBL/GenBank/DDBJ whole genome shotgun (WGS) entry which is preliminary data.</text>
</comment>
<reference evidence="4" key="1">
    <citation type="journal article" date="2023" name="Commun. Biol.">
        <title>Genome analysis of Parmales, the sister group of diatoms, reveals the evolutionary specialization of diatoms from phago-mixotrophs to photoautotrophs.</title>
        <authorList>
            <person name="Ban H."/>
            <person name="Sato S."/>
            <person name="Yoshikawa S."/>
            <person name="Yamada K."/>
            <person name="Nakamura Y."/>
            <person name="Ichinomiya M."/>
            <person name="Sato N."/>
            <person name="Blanc-Mathieu R."/>
            <person name="Endo H."/>
            <person name="Kuwata A."/>
            <person name="Ogata H."/>
        </authorList>
    </citation>
    <scope>NUCLEOTIDE SEQUENCE [LARGE SCALE GENOMIC DNA]</scope>
    <source>
        <strain evidence="4">NIES 3701</strain>
    </source>
</reference>
<dbReference type="Proteomes" id="UP001165085">
    <property type="component" value="Unassembled WGS sequence"/>
</dbReference>
<evidence type="ECO:0000256" key="1">
    <source>
        <dbReference type="SAM" id="Phobius"/>
    </source>
</evidence>
<dbReference type="GO" id="GO:0005737">
    <property type="term" value="C:cytoplasm"/>
    <property type="evidence" value="ECO:0007669"/>
    <property type="project" value="TreeGrafter"/>
</dbReference>